<sequence>MSYELFAALSVFAFVSSITPGPNNIMLMNSGANYGVRKTVPHALGVGIGFTLMIVLVGLGIVQIFDAFPVSYQVLKYVSIAYLLYLALKIAMSGTKSPSEEKKSRPMTFFQAVLFQWVNPKAWTMALTAISIYAPSQSIMAVILVAAVFGAINFPCISSWVVLGKKMQIVLNNERRLRIFNVSMALMLIGSVVPAL</sequence>
<evidence type="ECO:0000256" key="4">
    <source>
        <dbReference type="ARBA" id="ARBA00022989"/>
    </source>
</evidence>
<keyword evidence="4 6" id="KW-1133">Transmembrane helix</keyword>
<gene>
    <name evidence="7" type="ORF">HII17_06270</name>
</gene>
<evidence type="ECO:0000313" key="7">
    <source>
        <dbReference type="EMBL" id="NMP31164.1"/>
    </source>
</evidence>
<evidence type="ECO:0000313" key="8">
    <source>
        <dbReference type="Proteomes" id="UP000568664"/>
    </source>
</evidence>
<organism evidence="7 8">
    <name type="scientific">Thalassotalea algicola</name>
    <dbReference type="NCBI Taxonomy" id="2716224"/>
    <lineage>
        <taxon>Bacteria</taxon>
        <taxon>Pseudomonadati</taxon>
        <taxon>Pseudomonadota</taxon>
        <taxon>Gammaproteobacteria</taxon>
        <taxon>Alteromonadales</taxon>
        <taxon>Colwelliaceae</taxon>
        <taxon>Thalassotalea</taxon>
    </lineage>
</organism>
<dbReference type="GO" id="GO:0033228">
    <property type="term" value="P:cysteine export across plasma membrane"/>
    <property type="evidence" value="ECO:0007669"/>
    <property type="project" value="TreeGrafter"/>
</dbReference>
<dbReference type="PANTHER" id="PTHR30086:SF20">
    <property type="entry name" value="ARGININE EXPORTER PROTEIN ARGO-RELATED"/>
    <property type="match status" value="1"/>
</dbReference>
<dbReference type="AlphaFoldDB" id="A0A7Y0LAW9"/>
<proteinExistence type="predicted"/>
<accession>A0A7Y0LAW9</accession>
<keyword evidence="5 6" id="KW-0472">Membrane</keyword>
<dbReference type="Pfam" id="PF01810">
    <property type="entry name" value="LysE"/>
    <property type="match status" value="1"/>
</dbReference>
<comment type="caution">
    <text evidence="7">The sequence shown here is derived from an EMBL/GenBank/DDBJ whole genome shotgun (WGS) entry which is preliminary data.</text>
</comment>
<dbReference type="Proteomes" id="UP000568664">
    <property type="component" value="Unassembled WGS sequence"/>
</dbReference>
<dbReference type="GO" id="GO:0015171">
    <property type="term" value="F:amino acid transmembrane transporter activity"/>
    <property type="evidence" value="ECO:0007669"/>
    <property type="project" value="TreeGrafter"/>
</dbReference>
<evidence type="ECO:0000256" key="6">
    <source>
        <dbReference type="SAM" id="Phobius"/>
    </source>
</evidence>
<keyword evidence="2" id="KW-1003">Cell membrane</keyword>
<protein>
    <submittedName>
        <fullName evidence="7">LysE family translocator</fullName>
    </submittedName>
</protein>
<evidence type="ECO:0000256" key="2">
    <source>
        <dbReference type="ARBA" id="ARBA00022475"/>
    </source>
</evidence>
<feature type="transmembrane region" description="Helical" evidence="6">
    <location>
        <begin position="39"/>
        <end position="64"/>
    </location>
</feature>
<comment type="subcellular location">
    <subcellularLocation>
        <location evidence="1">Cell membrane</location>
        <topology evidence="1">Multi-pass membrane protein</topology>
    </subcellularLocation>
</comment>
<feature type="transmembrane region" description="Helical" evidence="6">
    <location>
        <begin position="6"/>
        <end position="27"/>
    </location>
</feature>
<feature type="transmembrane region" description="Helical" evidence="6">
    <location>
        <begin position="70"/>
        <end position="88"/>
    </location>
</feature>
<name>A0A7Y0LAW9_9GAMM</name>
<keyword evidence="3 6" id="KW-0812">Transmembrane</keyword>
<dbReference type="EMBL" id="JABBXH010000002">
    <property type="protein sequence ID" value="NMP31164.1"/>
    <property type="molecule type" value="Genomic_DNA"/>
</dbReference>
<dbReference type="GO" id="GO:0005886">
    <property type="term" value="C:plasma membrane"/>
    <property type="evidence" value="ECO:0007669"/>
    <property type="project" value="UniProtKB-SubCell"/>
</dbReference>
<dbReference type="InterPro" id="IPR001123">
    <property type="entry name" value="LeuE-type"/>
</dbReference>
<dbReference type="RefSeq" id="WP_169074497.1">
    <property type="nucleotide sequence ID" value="NZ_JABBXH010000002.1"/>
</dbReference>
<feature type="transmembrane region" description="Helical" evidence="6">
    <location>
        <begin position="109"/>
        <end position="133"/>
    </location>
</feature>
<feature type="transmembrane region" description="Helical" evidence="6">
    <location>
        <begin position="175"/>
        <end position="193"/>
    </location>
</feature>
<evidence type="ECO:0000256" key="5">
    <source>
        <dbReference type="ARBA" id="ARBA00023136"/>
    </source>
</evidence>
<keyword evidence="8" id="KW-1185">Reference proteome</keyword>
<dbReference type="PANTHER" id="PTHR30086">
    <property type="entry name" value="ARGININE EXPORTER PROTEIN ARGO"/>
    <property type="match status" value="1"/>
</dbReference>
<evidence type="ECO:0000256" key="3">
    <source>
        <dbReference type="ARBA" id="ARBA00022692"/>
    </source>
</evidence>
<evidence type="ECO:0000256" key="1">
    <source>
        <dbReference type="ARBA" id="ARBA00004651"/>
    </source>
</evidence>
<reference evidence="7 8" key="1">
    <citation type="submission" date="2020-04" db="EMBL/GenBank/DDBJ databases">
        <title>Thalassotalea sp. M1531, isolated from the surface of marine red alga.</title>
        <authorList>
            <person name="Pang L."/>
            <person name="Lu D.-C."/>
        </authorList>
    </citation>
    <scope>NUCLEOTIDE SEQUENCE [LARGE SCALE GENOMIC DNA]</scope>
    <source>
        <strain evidence="7 8">M1531</strain>
    </source>
</reference>
<feature type="transmembrane region" description="Helical" evidence="6">
    <location>
        <begin position="139"/>
        <end position="163"/>
    </location>
</feature>